<feature type="compositionally biased region" description="Basic and acidic residues" evidence="1">
    <location>
        <begin position="161"/>
        <end position="170"/>
    </location>
</feature>
<evidence type="ECO:0000256" key="1">
    <source>
        <dbReference type="SAM" id="MobiDB-lite"/>
    </source>
</evidence>
<evidence type="ECO:0000313" key="3">
    <source>
        <dbReference type="Proteomes" id="UP000765509"/>
    </source>
</evidence>
<comment type="caution">
    <text evidence="2">The sequence shown here is derived from an EMBL/GenBank/DDBJ whole genome shotgun (WGS) entry which is preliminary data.</text>
</comment>
<feature type="compositionally biased region" description="Polar residues" evidence="1">
    <location>
        <begin position="148"/>
        <end position="160"/>
    </location>
</feature>
<keyword evidence="3" id="KW-1185">Reference proteome</keyword>
<reference evidence="2" key="1">
    <citation type="submission" date="2021-03" db="EMBL/GenBank/DDBJ databases">
        <title>Draft genome sequence of rust myrtle Austropuccinia psidii MF-1, a brazilian biotype.</title>
        <authorList>
            <person name="Quecine M.C."/>
            <person name="Pachon D.M.R."/>
            <person name="Bonatelli M.L."/>
            <person name="Correr F.H."/>
            <person name="Franceschini L.M."/>
            <person name="Leite T.F."/>
            <person name="Margarido G.R.A."/>
            <person name="Almeida C.A."/>
            <person name="Ferrarezi J.A."/>
            <person name="Labate C.A."/>
        </authorList>
    </citation>
    <scope>NUCLEOTIDE SEQUENCE</scope>
    <source>
        <strain evidence="2">MF-1</strain>
    </source>
</reference>
<feature type="region of interest" description="Disordered" evidence="1">
    <location>
        <begin position="117"/>
        <end position="184"/>
    </location>
</feature>
<proteinExistence type="predicted"/>
<feature type="compositionally biased region" description="Polar residues" evidence="1">
    <location>
        <begin position="1"/>
        <end position="10"/>
    </location>
</feature>
<name>A0A9Q3L3F3_9BASI</name>
<dbReference type="AlphaFoldDB" id="A0A9Q3L3F3"/>
<dbReference type="Proteomes" id="UP000765509">
    <property type="component" value="Unassembled WGS sequence"/>
</dbReference>
<accession>A0A9Q3L3F3</accession>
<feature type="compositionally biased region" description="Basic and acidic residues" evidence="1">
    <location>
        <begin position="117"/>
        <end position="128"/>
    </location>
</feature>
<dbReference type="EMBL" id="AVOT02138896">
    <property type="protein sequence ID" value="MBW0590537.1"/>
    <property type="molecule type" value="Genomic_DNA"/>
</dbReference>
<organism evidence="2 3">
    <name type="scientific">Austropuccinia psidii MF-1</name>
    <dbReference type="NCBI Taxonomy" id="1389203"/>
    <lineage>
        <taxon>Eukaryota</taxon>
        <taxon>Fungi</taxon>
        <taxon>Dikarya</taxon>
        <taxon>Basidiomycota</taxon>
        <taxon>Pucciniomycotina</taxon>
        <taxon>Pucciniomycetes</taxon>
        <taxon>Pucciniales</taxon>
        <taxon>Sphaerophragmiaceae</taxon>
        <taxon>Austropuccinia</taxon>
    </lineage>
</organism>
<sequence length="227" mass="25815">MEATIQSNQMDMDKEEARSNPQISSIPQERHIWRMPELPPHSPRSVPTNVDVNSESELIPDNILRAGPLSSGSNRNLSMPIQNLVQSSQRRGMGNMPKPLAGGHALLLIHQELSGSREDHRALRRPEEGIGNDSSFGDRRPCGVYQLQKISRSVQIQSQRTSEEKERSQEPSRQGKSKSQLAQTYPQEYRFLKLEPSAMDSVLNMSKTLMEFTAKEQERMKRTFPHK</sequence>
<feature type="compositionally biased region" description="Polar residues" evidence="1">
    <location>
        <begin position="171"/>
        <end position="184"/>
    </location>
</feature>
<gene>
    <name evidence="2" type="ORF">O181_130252</name>
</gene>
<protein>
    <submittedName>
        <fullName evidence="2">Uncharacterized protein</fullName>
    </submittedName>
</protein>
<feature type="region of interest" description="Disordered" evidence="1">
    <location>
        <begin position="1"/>
        <end position="51"/>
    </location>
</feature>
<evidence type="ECO:0000313" key="2">
    <source>
        <dbReference type="EMBL" id="MBW0590537.1"/>
    </source>
</evidence>